<feature type="domain" description="Sm" evidence="8">
    <location>
        <begin position="163"/>
        <end position="258"/>
    </location>
</feature>
<comment type="subcellular location">
    <subcellularLocation>
        <location evidence="1">Cytoplasm</location>
        <location evidence="1">P-body</location>
    </subcellularLocation>
</comment>
<dbReference type="InterPro" id="IPR044642">
    <property type="entry name" value="PTHR15588"/>
</dbReference>
<accession>K0SHC1</accession>
<dbReference type="InterPro" id="IPR001163">
    <property type="entry name" value="Sm_dom_euk/arc"/>
</dbReference>
<organism evidence="9 10">
    <name type="scientific">Thalassiosira oceanica</name>
    <name type="common">Marine diatom</name>
    <dbReference type="NCBI Taxonomy" id="159749"/>
    <lineage>
        <taxon>Eukaryota</taxon>
        <taxon>Sar</taxon>
        <taxon>Stramenopiles</taxon>
        <taxon>Ochrophyta</taxon>
        <taxon>Bacillariophyta</taxon>
        <taxon>Coscinodiscophyceae</taxon>
        <taxon>Thalassiosirophycidae</taxon>
        <taxon>Thalassiosirales</taxon>
        <taxon>Thalassiosiraceae</taxon>
        <taxon>Thalassiosira</taxon>
    </lineage>
</organism>
<keyword evidence="3" id="KW-0963">Cytoplasm</keyword>
<dbReference type="GO" id="GO:0000290">
    <property type="term" value="P:deadenylation-dependent decapping of nuclear-transcribed mRNA"/>
    <property type="evidence" value="ECO:0007669"/>
    <property type="project" value="TreeGrafter"/>
</dbReference>
<dbReference type="PANTHER" id="PTHR15588">
    <property type="entry name" value="LSM1"/>
    <property type="match status" value="1"/>
</dbReference>
<dbReference type="Pfam" id="PF01423">
    <property type="entry name" value="LSM"/>
    <property type="match status" value="1"/>
</dbReference>
<feature type="region of interest" description="Disordered" evidence="7">
    <location>
        <begin position="283"/>
        <end position="306"/>
    </location>
</feature>
<dbReference type="Gene3D" id="2.30.30.100">
    <property type="match status" value="1"/>
</dbReference>
<name>K0SHC1_THAOC</name>
<dbReference type="CDD" id="cd01728">
    <property type="entry name" value="LSm1"/>
    <property type="match status" value="1"/>
</dbReference>
<dbReference type="AlphaFoldDB" id="K0SHC1"/>
<proteinExistence type="inferred from homology"/>
<sequence length="306" mass="32843">SARVRCLIPSAGLGADRGGLGRLGPLHKVTSNRVNSKFIHKKAKPRRAATTTTTPKTSGHNTRAPPCQKKVRGAGELGDGVEMDSKSGPPINLGGRNSGSQVGRSGRGRGGRGVGYGNSNSRGRGGRGGGRNGSSYVGRGGRHGPLIRPATQVPQGYLPPYLPGASSMVEQLDKRLLVILRDGRHLVGVLKTFDQFANMVMQDTAERRILVVKRADEKDGDSETNSAPKSICYQTDIMLGLFIVRGDNVVLMGEVDELEGNQSENGPTRSVTLDEFELLEDEEARKRERGGSEDTVNWDFDQDLVA</sequence>
<gene>
    <name evidence="9" type="ORF">THAOC_21966</name>
</gene>
<feature type="compositionally biased region" description="Basic and acidic residues" evidence="7">
    <location>
        <begin position="283"/>
        <end position="292"/>
    </location>
</feature>
<feature type="compositionally biased region" description="Low complexity" evidence="7">
    <location>
        <begin position="94"/>
        <end position="104"/>
    </location>
</feature>
<feature type="non-terminal residue" evidence="9">
    <location>
        <position position="1"/>
    </location>
</feature>
<evidence type="ECO:0000259" key="8">
    <source>
        <dbReference type="PROSITE" id="PS52002"/>
    </source>
</evidence>
<evidence type="ECO:0000313" key="10">
    <source>
        <dbReference type="Proteomes" id="UP000266841"/>
    </source>
</evidence>
<dbReference type="PROSITE" id="PS52002">
    <property type="entry name" value="SM"/>
    <property type="match status" value="1"/>
</dbReference>
<keyword evidence="10" id="KW-1185">Reference proteome</keyword>
<evidence type="ECO:0000313" key="9">
    <source>
        <dbReference type="EMBL" id="EJK57942.1"/>
    </source>
</evidence>
<keyword evidence="4" id="KW-0507">mRNA processing</keyword>
<evidence type="ECO:0000256" key="4">
    <source>
        <dbReference type="ARBA" id="ARBA00022664"/>
    </source>
</evidence>
<feature type="compositionally biased region" description="Low complexity" evidence="7">
    <location>
        <begin position="48"/>
        <end position="57"/>
    </location>
</feature>
<evidence type="ECO:0000256" key="6">
    <source>
        <dbReference type="ARBA" id="ARBA00023274"/>
    </source>
</evidence>
<dbReference type="GO" id="GO:1990904">
    <property type="term" value="C:ribonucleoprotein complex"/>
    <property type="evidence" value="ECO:0007669"/>
    <property type="project" value="UniProtKB-KW"/>
</dbReference>
<keyword evidence="6" id="KW-0687">Ribonucleoprotein</keyword>
<keyword evidence="5" id="KW-0694">RNA-binding</keyword>
<dbReference type="GO" id="GO:0003729">
    <property type="term" value="F:mRNA binding"/>
    <property type="evidence" value="ECO:0007669"/>
    <property type="project" value="TreeGrafter"/>
</dbReference>
<dbReference type="PANTHER" id="PTHR15588:SF8">
    <property type="entry name" value="U6 SNRNA-ASSOCIATED SM-LIKE PROTEIN LSM1"/>
    <property type="match status" value="1"/>
</dbReference>
<dbReference type="Proteomes" id="UP000266841">
    <property type="component" value="Unassembled WGS sequence"/>
</dbReference>
<dbReference type="SMART" id="SM00651">
    <property type="entry name" value="Sm"/>
    <property type="match status" value="1"/>
</dbReference>
<dbReference type="eggNOG" id="KOG1782">
    <property type="taxonomic scope" value="Eukaryota"/>
</dbReference>
<evidence type="ECO:0000256" key="5">
    <source>
        <dbReference type="ARBA" id="ARBA00022884"/>
    </source>
</evidence>
<comment type="caution">
    <text evidence="9">The sequence shown here is derived from an EMBL/GenBank/DDBJ whole genome shotgun (WGS) entry which is preliminary data.</text>
</comment>
<feature type="compositionally biased region" description="Basic residues" evidence="7">
    <location>
        <begin position="38"/>
        <end position="47"/>
    </location>
</feature>
<dbReference type="GO" id="GO:0006397">
    <property type="term" value="P:mRNA processing"/>
    <property type="evidence" value="ECO:0007669"/>
    <property type="project" value="UniProtKB-KW"/>
</dbReference>
<evidence type="ECO:0000256" key="3">
    <source>
        <dbReference type="ARBA" id="ARBA00022490"/>
    </source>
</evidence>
<evidence type="ECO:0000256" key="2">
    <source>
        <dbReference type="ARBA" id="ARBA00006850"/>
    </source>
</evidence>
<protein>
    <recommendedName>
        <fullName evidence="8">Sm domain-containing protein</fullName>
    </recommendedName>
</protein>
<dbReference type="GO" id="GO:0000932">
    <property type="term" value="C:P-body"/>
    <property type="evidence" value="ECO:0007669"/>
    <property type="project" value="UniProtKB-SubCell"/>
</dbReference>
<dbReference type="SUPFAM" id="SSF50182">
    <property type="entry name" value="Sm-like ribonucleoproteins"/>
    <property type="match status" value="1"/>
</dbReference>
<dbReference type="InterPro" id="IPR047575">
    <property type="entry name" value="Sm"/>
</dbReference>
<dbReference type="GO" id="GO:1990726">
    <property type="term" value="C:Lsm1-7-Pat1 complex"/>
    <property type="evidence" value="ECO:0007669"/>
    <property type="project" value="TreeGrafter"/>
</dbReference>
<dbReference type="InterPro" id="IPR034104">
    <property type="entry name" value="Lsm1"/>
</dbReference>
<dbReference type="InterPro" id="IPR010920">
    <property type="entry name" value="LSM_dom_sf"/>
</dbReference>
<dbReference type="OrthoDB" id="10263346at2759"/>
<feature type="region of interest" description="Disordered" evidence="7">
    <location>
        <begin position="38"/>
        <end position="141"/>
    </location>
</feature>
<comment type="similarity">
    <text evidence="2">Belongs to the snRNP Sm proteins family.</text>
</comment>
<evidence type="ECO:0000256" key="7">
    <source>
        <dbReference type="SAM" id="MobiDB-lite"/>
    </source>
</evidence>
<dbReference type="EMBL" id="AGNL01026622">
    <property type="protein sequence ID" value="EJK57942.1"/>
    <property type="molecule type" value="Genomic_DNA"/>
</dbReference>
<reference evidence="9 10" key="1">
    <citation type="journal article" date="2012" name="Genome Biol.">
        <title>Genome and low-iron response of an oceanic diatom adapted to chronic iron limitation.</title>
        <authorList>
            <person name="Lommer M."/>
            <person name="Specht M."/>
            <person name="Roy A.S."/>
            <person name="Kraemer L."/>
            <person name="Andreson R."/>
            <person name="Gutowska M.A."/>
            <person name="Wolf J."/>
            <person name="Bergner S.V."/>
            <person name="Schilhabel M.B."/>
            <person name="Klostermeier U.C."/>
            <person name="Beiko R.G."/>
            <person name="Rosenstiel P."/>
            <person name="Hippler M."/>
            <person name="Laroche J."/>
        </authorList>
    </citation>
    <scope>NUCLEOTIDE SEQUENCE [LARGE SCALE GENOMIC DNA]</scope>
    <source>
        <strain evidence="9 10">CCMP1005</strain>
    </source>
</reference>
<evidence type="ECO:0000256" key="1">
    <source>
        <dbReference type="ARBA" id="ARBA00004201"/>
    </source>
</evidence>